<dbReference type="Gene3D" id="3.80.10.10">
    <property type="entry name" value="Ribonuclease Inhibitor"/>
    <property type="match status" value="1"/>
</dbReference>
<dbReference type="EMBL" id="ML995474">
    <property type="protein sequence ID" value="KAF2147572.1"/>
    <property type="molecule type" value="Genomic_DNA"/>
</dbReference>
<dbReference type="InterPro" id="IPR032675">
    <property type="entry name" value="LRR_dom_sf"/>
</dbReference>
<dbReference type="CDD" id="cd09917">
    <property type="entry name" value="F-box_SF"/>
    <property type="match status" value="1"/>
</dbReference>
<dbReference type="OrthoDB" id="3969094at2759"/>
<keyword evidence="3" id="KW-1185">Reference proteome</keyword>
<organism evidence="2 3">
    <name type="scientific">Aplosporella prunicola CBS 121167</name>
    <dbReference type="NCBI Taxonomy" id="1176127"/>
    <lineage>
        <taxon>Eukaryota</taxon>
        <taxon>Fungi</taxon>
        <taxon>Dikarya</taxon>
        <taxon>Ascomycota</taxon>
        <taxon>Pezizomycotina</taxon>
        <taxon>Dothideomycetes</taxon>
        <taxon>Dothideomycetes incertae sedis</taxon>
        <taxon>Botryosphaeriales</taxon>
        <taxon>Aplosporellaceae</taxon>
        <taxon>Aplosporella</taxon>
    </lineage>
</organism>
<proteinExistence type="predicted"/>
<dbReference type="InterPro" id="IPR001810">
    <property type="entry name" value="F-box_dom"/>
</dbReference>
<accession>A0A6A6BTY2</accession>
<reference evidence="2" key="1">
    <citation type="journal article" date="2020" name="Stud. Mycol.">
        <title>101 Dothideomycetes genomes: a test case for predicting lifestyles and emergence of pathogens.</title>
        <authorList>
            <person name="Haridas S."/>
            <person name="Albert R."/>
            <person name="Binder M."/>
            <person name="Bloem J."/>
            <person name="Labutti K."/>
            <person name="Salamov A."/>
            <person name="Andreopoulos B."/>
            <person name="Baker S."/>
            <person name="Barry K."/>
            <person name="Bills G."/>
            <person name="Bluhm B."/>
            <person name="Cannon C."/>
            <person name="Castanera R."/>
            <person name="Culley D."/>
            <person name="Daum C."/>
            <person name="Ezra D."/>
            <person name="Gonzalez J."/>
            <person name="Henrissat B."/>
            <person name="Kuo A."/>
            <person name="Liang C."/>
            <person name="Lipzen A."/>
            <person name="Lutzoni F."/>
            <person name="Magnuson J."/>
            <person name="Mondo S."/>
            <person name="Nolan M."/>
            <person name="Ohm R."/>
            <person name="Pangilinan J."/>
            <person name="Park H.-J."/>
            <person name="Ramirez L."/>
            <person name="Alfaro M."/>
            <person name="Sun H."/>
            <person name="Tritt A."/>
            <person name="Yoshinaga Y."/>
            <person name="Zwiers L.-H."/>
            <person name="Turgeon B."/>
            <person name="Goodwin S."/>
            <person name="Spatafora J."/>
            <person name="Crous P."/>
            <person name="Grigoriev I."/>
        </authorList>
    </citation>
    <scope>NUCLEOTIDE SEQUENCE</scope>
    <source>
        <strain evidence="2">CBS 121167</strain>
    </source>
</reference>
<evidence type="ECO:0000313" key="3">
    <source>
        <dbReference type="Proteomes" id="UP000799438"/>
    </source>
</evidence>
<dbReference type="PROSITE" id="PS50181">
    <property type="entry name" value="FBOX"/>
    <property type="match status" value="1"/>
</dbReference>
<sequence length="461" mass="53039">MPPSLESLPEEVICNIGARLDVSDLLSLRLTSHTMGNKSEFALKTHHNITHRWHLFNFEELLRLQKLSEHPLFSQRITHLRFDASDYVYDGDDIRDMENCMLMAKDEALYKQTSMHTDLLTSILSNLRSLKSIGLSDDEDSDYGTRHRRMRPVWSSWRLCALLTALKASDSKLDTLGLYDGLRFTAWNPEGTEEPSKWYLQGLENVRSLSLTAHYEPSGLDGSDRGATQEHVAFNHFSDILSAAKNINELLLSYKCFSPHISERFDKNLDTMEHLSGLSSLCLVGLEGRHDDFKITEQTLCSILRKLKTSLISLELTTCRLRYRGWLNVFDLIKNQMSLQRLIFRDNAFNSSTDRSWFGFMAVCFDWPGATWSGEDCICLHESIDPAMEDWDWTIVHWIQPISKGDDIEELVKEKGVDKVLDDMIAGYVEVPWNPHQEYIPQKWRTVASYKTRLGGGFDRS</sequence>
<dbReference type="RefSeq" id="XP_033403280.1">
    <property type="nucleotide sequence ID" value="XM_033542815.1"/>
</dbReference>
<evidence type="ECO:0000259" key="1">
    <source>
        <dbReference type="PROSITE" id="PS50181"/>
    </source>
</evidence>
<name>A0A6A6BTY2_9PEZI</name>
<protein>
    <recommendedName>
        <fullName evidence="1">F-box domain-containing protein</fullName>
    </recommendedName>
</protein>
<dbReference type="GeneID" id="54300312"/>
<feature type="domain" description="F-box" evidence="1">
    <location>
        <begin position="2"/>
        <end position="32"/>
    </location>
</feature>
<evidence type="ECO:0000313" key="2">
    <source>
        <dbReference type="EMBL" id="KAF2147572.1"/>
    </source>
</evidence>
<gene>
    <name evidence="2" type="ORF">K452DRAFT_304380</name>
</gene>
<dbReference type="Proteomes" id="UP000799438">
    <property type="component" value="Unassembled WGS sequence"/>
</dbReference>
<dbReference type="Pfam" id="PF00646">
    <property type="entry name" value="F-box"/>
    <property type="match status" value="1"/>
</dbReference>
<dbReference type="SUPFAM" id="SSF52047">
    <property type="entry name" value="RNI-like"/>
    <property type="match status" value="1"/>
</dbReference>
<dbReference type="AlphaFoldDB" id="A0A6A6BTY2"/>